<sequence length="108" mass="12048">MKFSFFLASVIVSSVLAYPREYGAIGNDYLSLAPVSDYNKGNVYTPLAPASDYDATKHYPPVIALPNDYGQNFNGRGSKHGHDRVKVDVRVKVKGHKPQHSKGRYDLY</sequence>
<proteinExistence type="predicted"/>
<name>A0ACC2RKA7_9FUNG</name>
<dbReference type="Proteomes" id="UP001165960">
    <property type="component" value="Unassembled WGS sequence"/>
</dbReference>
<organism evidence="1 2">
    <name type="scientific">Entomophthora muscae</name>
    <dbReference type="NCBI Taxonomy" id="34485"/>
    <lineage>
        <taxon>Eukaryota</taxon>
        <taxon>Fungi</taxon>
        <taxon>Fungi incertae sedis</taxon>
        <taxon>Zoopagomycota</taxon>
        <taxon>Entomophthoromycotina</taxon>
        <taxon>Entomophthoromycetes</taxon>
        <taxon>Entomophthorales</taxon>
        <taxon>Entomophthoraceae</taxon>
        <taxon>Entomophthora</taxon>
    </lineage>
</organism>
<evidence type="ECO:0000313" key="2">
    <source>
        <dbReference type="Proteomes" id="UP001165960"/>
    </source>
</evidence>
<evidence type="ECO:0000313" key="1">
    <source>
        <dbReference type="EMBL" id="KAJ9050483.1"/>
    </source>
</evidence>
<gene>
    <name evidence="1" type="ORF">DSO57_1013938</name>
</gene>
<accession>A0ACC2RKA7</accession>
<protein>
    <submittedName>
        <fullName evidence="1">Uncharacterized protein</fullName>
    </submittedName>
</protein>
<comment type="caution">
    <text evidence="1">The sequence shown here is derived from an EMBL/GenBank/DDBJ whole genome shotgun (WGS) entry which is preliminary data.</text>
</comment>
<keyword evidence="2" id="KW-1185">Reference proteome</keyword>
<reference evidence="1" key="1">
    <citation type="submission" date="2022-04" db="EMBL/GenBank/DDBJ databases">
        <title>Genome of the entomopathogenic fungus Entomophthora muscae.</title>
        <authorList>
            <person name="Elya C."/>
            <person name="Lovett B.R."/>
            <person name="Lee E."/>
            <person name="Macias A.M."/>
            <person name="Hajek A.E."/>
            <person name="De Bivort B.L."/>
            <person name="Kasson M.T."/>
            <person name="De Fine Licht H.H."/>
            <person name="Stajich J.E."/>
        </authorList>
    </citation>
    <scope>NUCLEOTIDE SEQUENCE</scope>
    <source>
        <strain evidence="1">Berkeley</strain>
    </source>
</reference>
<dbReference type="EMBL" id="QTSX02007152">
    <property type="protein sequence ID" value="KAJ9050483.1"/>
    <property type="molecule type" value="Genomic_DNA"/>
</dbReference>